<name>X1NDV4_9ZZZZ</name>
<gene>
    <name evidence="1" type="ORF">S06H3_52124</name>
</gene>
<dbReference type="EMBL" id="BARV01033122">
    <property type="protein sequence ID" value="GAI41803.1"/>
    <property type="molecule type" value="Genomic_DNA"/>
</dbReference>
<comment type="caution">
    <text evidence="1">The sequence shown here is derived from an EMBL/GenBank/DDBJ whole genome shotgun (WGS) entry which is preliminary data.</text>
</comment>
<organism evidence="1">
    <name type="scientific">marine sediment metagenome</name>
    <dbReference type="NCBI Taxonomy" id="412755"/>
    <lineage>
        <taxon>unclassified sequences</taxon>
        <taxon>metagenomes</taxon>
        <taxon>ecological metagenomes</taxon>
    </lineage>
</organism>
<sequence>MISLYEIEILPEFVDEKPEIKVYGEKDKIPEKVPFGYIFVPEGDEVLVWSTFIAYIPVSSSLKGIKVLFDENLRKALFDILSYKLGLKLKMENLAVCFRDNALRKYQEDFELIEKLYNDDKLTTVLREASERVRQTKGDISTNDIKEFSTLVRKISEIDVKVIRVGDYDVSKDVDEVVD</sequence>
<dbReference type="AlphaFoldDB" id="X1NDV4"/>
<proteinExistence type="predicted"/>
<reference evidence="1" key="1">
    <citation type="journal article" date="2014" name="Front. Microbiol.">
        <title>High frequency of phylogenetically diverse reductive dehalogenase-homologous genes in deep subseafloor sedimentary metagenomes.</title>
        <authorList>
            <person name="Kawai M."/>
            <person name="Futagami T."/>
            <person name="Toyoda A."/>
            <person name="Takaki Y."/>
            <person name="Nishi S."/>
            <person name="Hori S."/>
            <person name="Arai W."/>
            <person name="Tsubouchi T."/>
            <person name="Morono Y."/>
            <person name="Uchiyama I."/>
            <person name="Ito T."/>
            <person name="Fujiyama A."/>
            <person name="Inagaki F."/>
            <person name="Takami H."/>
        </authorList>
    </citation>
    <scope>NUCLEOTIDE SEQUENCE</scope>
    <source>
        <strain evidence="1">Expedition CK06-06</strain>
    </source>
</reference>
<accession>X1NDV4</accession>
<evidence type="ECO:0000313" key="1">
    <source>
        <dbReference type="EMBL" id="GAI41803.1"/>
    </source>
</evidence>
<protein>
    <submittedName>
        <fullName evidence="1">Uncharacterized protein</fullName>
    </submittedName>
</protein>